<evidence type="ECO:0000256" key="1">
    <source>
        <dbReference type="ARBA" id="ARBA00005495"/>
    </source>
</evidence>
<keyword evidence="4" id="KW-0456">Lyase</keyword>
<evidence type="ECO:0000256" key="3">
    <source>
        <dbReference type="ARBA" id="ARBA00022833"/>
    </source>
</evidence>
<dbReference type="InterPro" id="IPR006913">
    <property type="entry name" value="CENP-V/GFA"/>
</dbReference>
<evidence type="ECO:0000256" key="2">
    <source>
        <dbReference type="ARBA" id="ARBA00022723"/>
    </source>
</evidence>
<comment type="similarity">
    <text evidence="1">Belongs to the Gfa family.</text>
</comment>
<sequence length="364" mass="40957">MAFYALPIEGPPLVGSFSLRPVDLKTTDLNGYNVSPTRVQYFCLNCSAKMFFRDNNTEWSVAGGILESLEGIGKLVNHVNIAETMDGGLADQMRILDGRTMLRYAKEAGGEELPVGWRSKELKAGEKPTKDDKLHARCQCGAIRVYVTRPDKLSAETYAPYPDILYATKYMRLSSLRNPRDEKWWLRPSFRTNRAGDLVHMHGSDYERASPSAETKYLAGQCVCEHCRLGSGFEVQSYAFLSRTNVYEEGSEHPIDLVHESDRPRGLKQYSSSPGKYREFCGTCGATAFWWHIGRPDVIDLSIGLLDQEEDGVRAEDWFSWHKGRLAFMELALTTPRKGIIQGLVDGLKDICVDRPGRSKIAKN</sequence>
<dbReference type="PANTHER" id="PTHR33337:SF40">
    <property type="entry name" value="CENP-V_GFA DOMAIN-CONTAINING PROTEIN-RELATED"/>
    <property type="match status" value="1"/>
</dbReference>
<dbReference type="HOGENOM" id="CLU_038839_0_0_1"/>
<keyword evidence="2" id="KW-0479">Metal-binding</keyword>
<dbReference type="OrthoDB" id="5422068at2759"/>
<evidence type="ECO:0000259" key="5">
    <source>
        <dbReference type="Pfam" id="PF04828"/>
    </source>
</evidence>
<reference evidence="7" key="1">
    <citation type="journal article" date="2014" name="Proc. Natl. Acad. Sci. U.S.A.">
        <title>Extensive sampling of basidiomycete genomes demonstrates inadequacy of the white-rot/brown-rot paradigm for wood decay fungi.</title>
        <authorList>
            <person name="Riley R."/>
            <person name="Salamov A.A."/>
            <person name="Brown D.W."/>
            <person name="Nagy L.G."/>
            <person name="Floudas D."/>
            <person name="Held B.W."/>
            <person name="Levasseur A."/>
            <person name="Lombard V."/>
            <person name="Morin E."/>
            <person name="Otillar R."/>
            <person name="Lindquist E.A."/>
            <person name="Sun H."/>
            <person name="LaButti K.M."/>
            <person name="Schmutz J."/>
            <person name="Jabbour D."/>
            <person name="Luo H."/>
            <person name="Baker S.E."/>
            <person name="Pisabarro A.G."/>
            <person name="Walton J.D."/>
            <person name="Blanchette R.A."/>
            <person name="Henrissat B."/>
            <person name="Martin F."/>
            <person name="Cullen D."/>
            <person name="Hibbett D.S."/>
            <person name="Grigoriev I.V."/>
        </authorList>
    </citation>
    <scope>NUCLEOTIDE SEQUENCE [LARGE SCALE GENOMIC DNA]</scope>
    <source>
        <strain evidence="7">CBS 339.88</strain>
    </source>
</reference>
<name>A0A067TAC6_GALM3</name>
<dbReference type="PANTHER" id="PTHR33337">
    <property type="entry name" value="GFA DOMAIN-CONTAINING PROTEIN"/>
    <property type="match status" value="1"/>
</dbReference>
<dbReference type="GO" id="GO:0046872">
    <property type="term" value="F:metal ion binding"/>
    <property type="evidence" value="ECO:0007669"/>
    <property type="project" value="UniProtKB-KW"/>
</dbReference>
<dbReference type="InterPro" id="IPR011057">
    <property type="entry name" value="Mss4-like_sf"/>
</dbReference>
<dbReference type="Gene3D" id="3.90.1590.10">
    <property type="entry name" value="glutathione-dependent formaldehyde- activating enzyme (gfa)"/>
    <property type="match status" value="1"/>
</dbReference>
<dbReference type="Proteomes" id="UP000027222">
    <property type="component" value="Unassembled WGS sequence"/>
</dbReference>
<dbReference type="GO" id="GO:0016846">
    <property type="term" value="F:carbon-sulfur lyase activity"/>
    <property type="evidence" value="ECO:0007669"/>
    <property type="project" value="InterPro"/>
</dbReference>
<feature type="domain" description="CENP-V/GFA" evidence="5">
    <location>
        <begin position="219"/>
        <end position="311"/>
    </location>
</feature>
<protein>
    <recommendedName>
        <fullName evidence="5">CENP-V/GFA domain-containing protein</fullName>
    </recommendedName>
</protein>
<evidence type="ECO:0000313" key="6">
    <source>
        <dbReference type="EMBL" id="KDR80165.1"/>
    </source>
</evidence>
<proteinExistence type="inferred from homology"/>
<gene>
    <name evidence="6" type="ORF">GALMADRAFT_242427</name>
</gene>
<accession>A0A067TAC6</accession>
<organism evidence="6 7">
    <name type="scientific">Galerina marginata (strain CBS 339.88)</name>
    <dbReference type="NCBI Taxonomy" id="685588"/>
    <lineage>
        <taxon>Eukaryota</taxon>
        <taxon>Fungi</taxon>
        <taxon>Dikarya</taxon>
        <taxon>Basidiomycota</taxon>
        <taxon>Agaricomycotina</taxon>
        <taxon>Agaricomycetes</taxon>
        <taxon>Agaricomycetidae</taxon>
        <taxon>Agaricales</taxon>
        <taxon>Agaricineae</taxon>
        <taxon>Strophariaceae</taxon>
        <taxon>Galerina</taxon>
    </lineage>
</organism>
<dbReference type="AlphaFoldDB" id="A0A067TAC6"/>
<keyword evidence="3" id="KW-0862">Zinc</keyword>
<evidence type="ECO:0000313" key="7">
    <source>
        <dbReference type="Proteomes" id="UP000027222"/>
    </source>
</evidence>
<dbReference type="EMBL" id="KL142372">
    <property type="protein sequence ID" value="KDR80165.1"/>
    <property type="molecule type" value="Genomic_DNA"/>
</dbReference>
<evidence type="ECO:0000256" key="4">
    <source>
        <dbReference type="ARBA" id="ARBA00023239"/>
    </source>
</evidence>
<keyword evidence="7" id="KW-1185">Reference proteome</keyword>
<dbReference type="SUPFAM" id="SSF51316">
    <property type="entry name" value="Mss4-like"/>
    <property type="match status" value="1"/>
</dbReference>
<dbReference type="STRING" id="685588.A0A067TAC6"/>
<dbReference type="Pfam" id="PF04828">
    <property type="entry name" value="GFA"/>
    <property type="match status" value="1"/>
</dbReference>